<evidence type="ECO:0000256" key="2">
    <source>
        <dbReference type="ARBA" id="ARBA00006899"/>
    </source>
</evidence>
<name>A0A1S4ECS6_DIACI</name>
<sequence>MDTDLVCDVCQSTNFFEENGQYWCLECNTMSQHVTAVLVSEIATNAPEVHEDSDEAVETTSGGRGGAEAKELTSYELLTKVLRGLASELIDLGVAPELYKVSKVLWLTYLKKCGILNKNKQPTLPATLIHTYIRWQSCSDYE</sequence>
<evidence type="ECO:0000313" key="11">
    <source>
        <dbReference type="Proteomes" id="UP000079169"/>
    </source>
</evidence>
<dbReference type="PaxDb" id="121845-A0A1S4ECS6"/>
<evidence type="ECO:0000256" key="9">
    <source>
        <dbReference type="ARBA" id="ARBA00023242"/>
    </source>
</evidence>
<keyword evidence="4" id="KW-0863">Zinc-finger</keyword>
<gene>
    <name evidence="12" type="primary">LOC108252540</name>
</gene>
<dbReference type="InterPro" id="IPR033599">
    <property type="entry name" value="TAF1B/Rrn7"/>
</dbReference>
<evidence type="ECO:0000256" key="4">
    <source>
        <dbReference type="ARBA" id="ARBA00022771"/>
    </source>
</evidence>
<feature type="region of interest" description="Disordered" evidence="10">
    <location>
        <begin position="49"/>
        <end position="68"/>
    </location>
</feature>
<keyword evidence="6" id="KW-0805">Transcription regulation</keyword>
<dbReference type="Proteomes" id="UP000079169">
    <property type="component" value="Unplaced"/>
</dbReference>
<evidence type="ECO:0000256" key="8">
    <source>
        <dbReference type="ARBA" id="ARBA00023163"/>
    </source>
</evidence>
<dbReference type="GO" id="GO:0008270">
    <property type="term" value="F:zinc ion binding"/>
    <property type="evidence" value="ECO:0007669"/>
    <property type="project" value="UniProtKB-KW"/>
</dbReference>
<evidence type="ECO:0000313" key="12">
    <source>
        <dbReference type="RefSeq" id="XP_017300025.1"/>
    </source>
</evidence>
<dbReference type="GO" id="GO:0042790">
    <property type="term" value="P:nucleolar large rRNA transcription by RNA polymerase I"/>
    <property type="evidence" value="ECO:0007669"/>
    <property type="project" value="TreeGrafter"/>
</dbReference>
<evidence type="ECO:0000256" key="1">
    <source>
        <dbReference type="ARBA" id="ARBA00004604"/>
    </source>
</evidence>
<keyword evidence="9" id="KW-0539">Nucleus</keyword>
<comment type="subcellular location">
    <subcellularLocation>
        <location evidence="1">Nucleus</location>
        <location evidence="1">Nucleolus</location>
    </subcellularLocation>
</comment>
<organism evidence="11 12">
    <name type="scientific">Diaphorina citri</name>
    <name type="common">Asian citrus psyllid</name>
    <dbReference type="NCBI Taxonomy" id="121845"/>
    <lineage>
        <taxon>Eukaryota</taxon>
        <taxon>Metazoa</taxon>
        <taxon>Ecdysozoa</taxon>
        <taxon>Arthropoda</taxon>
        <taxon>Hexapoda</taxon>
        <taxon>Insecta</taxon>
        <taxon>Pterygota</taxon>
        <taxon>Neoptera</taxon>
        <taxon>Paraneoptera</taxon>
        <taxon>Hemiptera</taxon>
        <taxon>Sternorrhyncha</taxon>
        <taxon>Psylloidea</taxon>
        <taxon>Psyllidae</taxon>
        <taxon>Diaphorininae</taxon>
        <taxon>Diaphorina</taxon>
    </lineage>
</organism>
<dbReference type="PANTHER" id="PTHR31576:SF2">
    <property type="entry name" value="TATA BOX-BINDING PROTEIN-ASSOCIATED FACTOR RNA POLYMERASE I SUBUNIT B"/>
    <property type="match status" value="1"/>
</dbReference>
<comment type="similarity">
    <text evidence="2">Belongs to the RRN7/TAF1B family.</text>
</comment>
<keyword evidence="7" id="KW-0238">DNA-binding</keyword>
<dbReference type="AlphaFoldDB" id="A0A1S4ECS6"/>
<evidence type="ECO:0000256" key="5">
    <source>
        <dbReference type="ARBA" id="ARBA00022833"/>
    </source>
</evidence>
<keyword evidence="11" id="KW-1185">Reference proteome</keyword>
<reference evidence="12" key="1">
    <citation type="submission" date="2025-08" db="UniProtKB">
        <authorList>
            <consortium name="RefSeq"/>
        </authorList>
    </citation>
    <scope>IDENTIFICATION</scope>
</reference>
<evidence type="ECO:0000256" key="6">
    <source>
        <dbReference type="ARBA" id="ARBA00023015"/>
    </source>
</evidence>
<keyword evidence="5" id="KW-0862">Zinc</keyword>
<accession>A0A1S4ECS6</accession>
<evidence type="ECO:0000256" key="3">
    <source>
        <dbReference type="ARBA" id="ARBA00022723"/>
    </source>
</evidence>
<dbReference type="KEGG" id="dci:108252540"/>
<evidence type="ECO:0000256" key="7">
    <source>
        <dbReference type="ARBA" id="ARBA00023125"/>
    </source>
</evidence>
<dbReference type="RefSeq" id="XP_017300025.1">
    <property type="nucleotide sequence ID" value="XM_017444536.2"/>
</dbReference>
<dbReference type="GeneID" id="108252540"/>
<protein>
    <submittedName>
        <fullName evidence="12">TATA box-binding protein-associated factor RNA polymerase I subunit B-like</fullName>
    </submittedName>
</protein>
<evidence type="ECO:0000256" key="10">
    <source>
        <dbReference type="SAM" id="MobiDB-lite"/>
    </source>
</evidence>
<dbReference type="GO" id="GO:0070860">
    <property type="term" value="C:RNA polymerase I core factor complex"/>
    <property type="evidence" value="ECO:0007669"/>
    <property type="project" value="InterPro"/>
</dbReference>
<dbReference type="PANTHER" id="PTHR31576">
    <property type="entry name" value="TATA BOX-BINDING PROTEIN-ASSOCIATED FACTOR RNA POLYMERASE I SUBUNIT B"/>
    <property type="match status" value="1"/>
</dbReference>
<dbReference type="GO" id="GO:0005668">
    <property type="term" value="C:RNA polymerase transcription factor SL1 complex"/>
    <property type="evidence" value="ECO:0007669"/>
    <property type="project" value="TreeGrafter"/>
</dbReference>
<dbReference type="GO" id="GO:0001164">
    <property type="term" value="F:RNA polymerase I core promoter sequence-specific DNA binding"/>
    <property type="evidence" value="ECO:0007669"/>
    <property type="project" value="InterPro"/>
</dbReference>
<proteinExistence type="inferred from homology"/>
<keyword evidence="8" id="KW-0804">Transcription</keyword>
<keyword evidence="3" id="KW-0479">Metal-binding</keyword>